<gene>
    <name evidence="2" type="ORF">KIW84_010311</name>
</gene>
<evidence type="ECO:0000313" key="2">
    <source>
        <dbReference type="EMBL" id="KAI5440786.1"/>
    </source>
</evidence>
<dbReference type="Proteomes" id="UP001058974">
    <property type="component" value="Chromosome 1"/>
</dbReference>
<feature type="region of interest" description="Disordered" evidence="1">
    <location>
        <begin position="100"/>
        <end position="137"/>
    </location>
</feature>
<keyword evidence="3" id="KW-1185">Reference proteome</keyword>
<comment type="caution">
    <text evidence="2">The sequence shown here is derived from an EMBL/GenBank/DDBJ whole genome shotgun (WGS) entry which is preliminary data.</text>
</comment>
<evidence type="ECO:0000256" key="1">
    <source>
        <dbReference type="SAM" id="MobiDB-lite"/>
    </source>
</evidence>
<dbReference type="AlphaFoldDB" id="A0A9D4YJL1"/>
<name>A0A9D4YJL1_PEA</name>
<protein>
    <submittedName>
        <fullName evidence="2">Uncharacterized protein</fullName>
    </submittedName>
</protein>
<organism evidence="2 3">
    <name type="scientific">Pisum sativum</name>
    <name type="common">Garden pea</name>
    <name type="synonym">Lathyrus oleraceus</name>
    <dbReference type="NCBI Taxonomy" id="3888"/>
    <lineage>
        <taxon>Eukaryota</taxon>
        <taxon>Viridiplantae</taxon>
        <taxon>Streptophyta</taxon>
        <taxon>Embryophyta</taxon>
        <taxon>Tracheophyta</taxon>
        <taxon>Spermatophyta</taxon>
        <taxon>Magnoliopsida</taxon>
        <taxon>eudicotyledons</taxon>
        <taxon>Gunneridae</taxon>
        <taxon>Pentapetalae</taxon>
        <taxon>rosids</taxon>
        <taxon>fabids</taxon>
        <taxon>Fabales</taxon>
        <taxon>Fabaceae</taxon>
        <taxon>Papilionoideae</taxon>
        <taxon>50 kb inversion clade</taxon>
        <taxon>NPAAA clade</taxon>
        <taxon>Hologalegina</taxon>
        <taxon>IRL clade</taxon>
        <taxon>Fabeae</taxon>
        <taxon>Lathyrus</taxon>
    </lineage>
</organism>
<proteinExistence type="predicted"/>
<dbReference type="Gramene" id="Psat01G0031100-T1">
    <property type="protein sequence ID" value="KAI5440786.1"/>
    <property type="gene ID" value="KIW84_010311"/>
</dbReference>
<dbReference type="EMBL" id="JAMSHJ010000001">
    <property type="protein sequence ID" value="KAI5440786.1"/>
    <property type="molecule type" value="Genomic_DNA"/>
</dbReference>
<feature type="compositionally biased region" description="Low complexity" evidence="1">
    <location>
        <begin position="120"/>
        <end position="130"/>
    </location>
</feature>
<accession>A0A9D4YJL1</accession>
<evidence type="ECO:0000313" key="3">
    <source>
        <dbReference type="Proteomes" id="UP001058974"/>
    </source>
</evidence>
<sequence>MLYVFQSRPVYSTPFLHANMVTIALDVGLQNQVAHLIPLWGNVMLDVDHCMNKQLIRFRLPNELHLLINNEVVHYFVLPNHERTSVHNHDNWLYQLEGQEEAPTPPQTPLTHEFHPAPLSNVSSSSVSPSTPQGNDIDYELNALRREDTALRIALQNQTDIDVLPSTSAPIEHASESVYTDGEIDLRERSPPIHTSMHTYPSPYHSAAHAAHNEICELLGFKISRDAFTEFPRDNFIQYDLDNF</sequence>
<reference evidence="2 3" key="1">
    <citation type="journal article" date="2022" name="Nat. Genet.">
        <title>Improved pea reference genome and pan-genome highlight genomic features and evolutionary characteristics.</title>
        <authorList>
            <person name="Yang T."/>
            <person name="Liu R."/>
            <person name="Luo Y."/>
            <person name="Hu S."/>
            <person name="Wang D."/>
            <person name="Wang C."/>
            <person name="Pandey M.K."/>
            <person name="Ge S."/>
            <person name="Xu Q."/>
            <person name="Li N."/>
            <person name="Li G."/>
            <person name="Huang Y."/>
            <person name="Saxena R.K."/>
            <person name="Ji Y."/>
            <person name="Li M."/>
            <person name="Yan X."/>
            <person name="He Y."/>
            <person name="Liu Y."/>
            <person name="Wang X."/>
            <person name="Xiang C."/>
            <person name="Varshney R.K."/>
            <person name="Ding H."/>
            <person name="Gao S."/>
            <person name="Zong X."/>
        </authorList>
    </citation>
    <scope>NUCLEOTIDE SEQUENCE [LARGE SCALE GENOMIC DNA]</scope>
    <source>
        <strain evidence="2 3">cv. Zhongwan 6</strain>
    </source>
</reference>